<dbReference type="EMBL" id="CAJVPP010003133">
    <property type="protein sequence ID" value="CAG8621425.1"/>
    <property type="molecule type" value="Genomic_DNA"/>
</dbReference>
<organism evidence="2 3">
    <name type="scientific">Funneliformis mosseae</name>
    <name type="common">Endomycorrhizal fungus</name>
    <name type="synonym">Glomus mosseae</name>
    <dbReference type="NCBI Taxonomy" id="27381"/>
    <lineage>
        <taxon>Eukaryota</taxon>
        <taxon>Fungi</taxon>
        <taxon>Fungi incertae sedis</taxon>
        <taxon>Mucoromycota</taxon>
        <taxon>Glomeromycotina</taxon>
        <taxon>Glomeromycetes</taxon>
        <taxon>Glomerales</taxon>
        <taxon>Glomeraceae</taxon>
        <taxon>Funneliformis</taxon>
    </lineage>
</organism>
<dbReference type="Pfam" id="PF12937">
    <property type="entry name" value="F-box-like"/>
    <property type="match status" value="1"/>
</dbReference>
<sequence length="198" mass="23106">MLSTPDFVDQKSRISNKSHIMSSNTLPNELLIDIFTKLFHESSIKQFLHLRTTCKQWNQIIPSVFIDEIKVLYENKLKCRILSQYNGIPFLVQSSYSINFSSYNPLTQKFILKFTNNNCNKTSPYISKHNLWNSNIFLLNMYTGKLLYVDTLIDDQYTGKNNSICVNIKNAYGMENNSEEERIYIEEIVIHGKLLSKI</sequence>
<name>A0A9N9GMK2_FUNMO</name>
<dbReference type="CDD" id="cd09917">
    <property type="entry name" value="F-box_SF"/>
    <property type="match status" value="1"/>
</dbReference>
<protein>
    <submittedName>
        <fullName evidence="2">15543_t:CDS:1</fullName>
    </submittedName>
</protein>
<evidence type="ECO:0000313" key="2">
    <source>
        <dbReference type="EMBL" id="CAG8621425.1"/>
    </source>
</evidence>
<dbReference type="Gene3D" id="1.20.1280.50">
    <property type="match status" value="1"/>
</dbReference>
<proteinExistence type="predicted"/>
<accession>A0A9N9GMK2</accession>
<dbReference type="Proteomes" id="UP000789375">
    <property type="component" value="Unassembled WGS sequence"/>
</dbReference>
<reference evidence="2" key="1">
    <citation type="submission" date="2021-06" db="EMBL/GenBank/DDBJ databases">
        <authorList>
            <person name="Kallberg Y."/>
            <person name="Tangrot J."/>
            <person name="Rosling A."/>
        </authorList>
    </citation>
    <scope>NUCLEOTIDE SEQUENCE</scope>
    <source>
        <strain evidence="2">87-6 pot B 2015</strain>
    </source>
</reference>
<dbReference type="InterPro" id="IPR001810">
    <property type="entry name" value="F-box_dom"/>
</dbReference>
<dbReference type="AlphaFoldDB" id="A0A9N9GMK2"/>
<comment type="caution">
    <text evidence="2">The sequence shown here is derived from an EMBL/GenBank/DDBJ whole genome shotgun (WGS) entry which is preliminary data.</text>
</comment>
<feature type="domain" description="F-box" evidence="1">
    <location>
        <begin position="24"/>
        <end position="61"/>
    </location>
</feature>
<evidence type="ECO:0000313" key="3">
    <source>
        <dbReference type="Proteomes" id="UP000789375"/>
    </source>
</evidence>
<gene>
    <name evidence="2" type="ORF">FMOSSE_LOCUS10007</name>
</gene>
<evidence type="ECO:0000259" key="1">
    <source>
        <dbReference type="Pfam" id="PF12937"/>
    </source>
</evidence>
<dbReference type="SUPFAM" id="SSF81383">
    <property type="entry name" value="F-box domain"/>
    <property type="match status" value="1"/>
</dbReference>
<keyword evidence="3" id="KW-1185">Reference proteome</keyword>
<dbReference type="InterPro" id="IPR036047">
    <property type="entry name" value="F-box-like_dom_sf"/>
</dbReference>